<dbReference type="SUPFAM" id="SSF51338">
    <property type="entry name" value="Composite domain of metallo-dependent hydrolases"/>
    <property type="match status" value="1"/>
</dbReference>
<feature type="binding site" evidence="3">
    <location>
        <position position="228"/>
    </location>
    <ligand>
        <name>substrate</name>
    </ligand>
</feature>
<dbReference type="GO" id="GO:0008798">
    <property type="term" value="F:beta-aspartyl-peptidase activity"/>
    <property type="evidence" value="ECO:0007669"/>
    <property type="project" value="InterPro"/>
</dbReference>
<dbReference type="EC" id="3.4.19.-" evidence="1"/>
<dbReference type="InterPro" id="IPR032466">
    <property type="entry name" value="Metal_Hydrolase"/>
</dbReference>
<dbReference type="NCBIfam" id="TIGR01975">
    <property type="entry name" value="isoAsp_dipep"/>
    <property type="match status" value="1"/>
</dbReference>
<dbReference type="EMBL" id="CP002209">
    <property type="protein sequence ID" value="ADN76450.1"/>
    <property type="molecule type" value="Genomic_DNA"/>
</dbReference>
<dbReference type="InterPro" id="IPR010229">
    <property type="entry name" value="Pept_M38_dipep"/>
</dbReference>
<dbReference type="Gene3D" id="3.20.20.140">
    <property type="entry name" value="Metal-dependent hydrolases"/>
    <property type="match status" value="1"/>
</dbReference>
<keyword evidence="7" id="KW-1185">Reference proteome</keyword>
<feature type="binding site" evidence="4">
    <location>
        <position position="196"/>
    </location>
    <ligand>
        <name>Zn(2+)</name>
        <dbReference type="ChEBI" id="CHEBI:29105"/>
        <label>2</label>
        <note>catalytic</note>
    </ligand>
</feature>
<dbReference type="PANTHER" id="PTHR11647">
    <property type="entry name" value="HYDRANTOINASE/DIHYDROPYRIMIDINASE FAMILY MEMBER"/>
    <property type="match status" value="1"/>
</dbReference>
<dbReference type="InterPro" id="IPR050378">
    <property type="entry name" value="Metallo-dep_Hydrolases_sf"/>
</dbReference>
<feature type="binding site" evidence="3">
    <location>
        <position position="164"/>
    </location>
    <ligand>
        <name>substrate</name>
    </ligand>
</feature>
<organism evidence="6 7">
    <name type="scientific">Ferrimonas balearica (strain DSM 9799 / CCM 4581 / KCTC 23876 / PAT)</name>
    <dbReference type="NCBI Taxonomy" id="550540"/>
    <lineage>
        <taxon>Bacteria</taxon>
        <taxon>Pseudomonadati</taxon>
        <taxon>Pseudomonadota</taxon>
        <taxon>Gammaproteobacteria</taxon>
        <taxon>Alteromonadales</taxon>
        <taxon>Ferrimonadaceae</taxon>
        <taxon>Ferrimonas</taxon>
    </lineage>
</organism>
<keyword evidence="1" id="KW-0482">Metalloprotease</keyword>
<keyword evidence="1" id="KW-0645">Protease</keyword>
<feature type="binding site" evidence="4">
    <location>
        <position position="286"/>
    </location>
    <ligand>
        <name>Zn(2+)</name>
        <dbReference type="ChEBI" id="CHEBI:29105"/>
        <label>1</label>
        <note>catalytic</note>
    </ligand>
</feature>
<dbReference type="GeneID" id="67182454"/>
<dbReference type="eggNOG" id="COG1001">
    <property type="taxonomic scope" value="Bacteria"/>
</dbReference>
<keyword evidence="1 4" id="KW-0479">Metal-binding</keyword>
<dbReference type="Pfam" id="PF01979">
    <property type="entry name" value="Amidohydro_1"/>
    <property type="match status" value="1"/>
</dbReference>
<dbReference type="GO" id="GO:0005737">
    <property type="term" value="C:cytoplasm"/>
    <property type="evidence" value="ECO:0007669"/>
    <property type="project" value="UniProtKB-SubCell"/>
</dbReference>
<reference evidence="6 7" key="1">
    <citation type="journal article" date="2010" name="Stand. Genomic Sci.">
        <title>Complete genome sequence of Ferrimonas balearica type strain (PAT).</title>
        <authorList>
            <person name="Nolan M."/>
            <person name="Sikorski J."/>
            <person name="Davenport K."/>
            <person name="Lucas S."/>
            <person name="Glavina Del Rio T."/>
            <person name="Tice H."/>
            <person name="Cheng J."/>
            <person name="Goodwin L."/>
            <person name="Pitluck S."/>
            <person name="Liolios K."/>
            <person name="Ivanova N."/>
            <person name="Mavromatis K."/>
            <person name="Ovchinnikova G."/>
            <person name="Pati A."/>
            <person name="Chen A."/>
            <person name="Palaniappan K."/>
            <person name="Land M."/>
            <person name="Hauser L."/>
            <person name="Chang Y."/>
            <person name="Jeffries C."/>
            <person name="Tapia R."/>
            <person name="Brettin T."/>
            <person name="Detter J."/>
            <person name="Han C."/>
            <person name="Yasawong M."/>
            <person name="Rohde M."/>
            <person name="Tindall B."/>
            <person name="Goker M."/>
            <person name="Woyke T."/>
            <person name="Bristow J."/>
            <person name="Eisen J."/>
            <person name="Markowitz V."/>
            <person name="Hugenholtz P."/>
            <person name="Kyrpides N."/>
            <person name="Klenk H."/>
            <person name="Lapidus A."/>
        </authorList>
    </citation>
    <scope>NUCLEOTIDE SEQUENCE [LARGE SCALE GENOMIC DNA]</scope>
    <source>
        <strain evidence="7">DSM 9799 / CCM 4581 / KCTC 23876 / PAT</strain>
    </source>
</reference>
<feature type="binding site" evidence="3">
    <location>
        <position position="100"/>
    </location>
    <ligand>
        <name>substrate</name>
    </ligand>
</feature>
<evidence type="ECO:0000313" key="6">
    <source>
        <dbReference type="EMBL" id="ADN76450.1"/>
    </source>
</evidence>
<proteinExistence type="inferred from homology"/>
<protein>
    <recommendedName>
        <fullName evidence="1">Isoaspartyl dipeptidase</fullName>
        <ecNumber evidence="1">3.4.19.-</ecNumber>
    </recommendedName>
</protein>
<dbReference type="PANTHER" id="PTHR11647:SF1">
    <property type="entry name" value="COLLAPSIN RESPONSE MEDIATOR PROTEIN"/>
    <property type="match status" value="1"/>
</dbReference>
<evidence type="ECO:0000256" key="3">
    <source>
        <dbReference type="PIRSR" id="PIRSR001238-2"/>
    </source>
</evidence>
<dbReference type="PIRSF" id="PIRSF001238">
    <property type="entry name" value="IadA"/>
    <property type="match status" value="1"/>
</dbReference>
<comment type="similarity">
    <text evidence="1">Belongs to the peptidase M38 family.</text>
</comment>
<dbReference type="KEGG" id="fbl:Fbal_2247"/>
<comment type="function">
    <text evidence="1">Catalyzes the hydrolytic cleavage of a subset of L-isoaspartyl (L-beta-aspartyl) dipeptides. Used to degrade proteins damaged by L-isoaspartyl residues formation.</text>
</comment>
<dbReference type="InterPro" id="IPR006680">
    <property type="entry name" value="Amidohydro-rel"/>
</dbReference>
<dbReference type="InterPro" id="IPR011059">
    <property type="entry name" value="Metal-dep_hydrolase_composite"/>
</dbReference>
<dbReference type="GO" id="GO:0006508">
    <property type="term" value="P:proteolysis"/>
    <property type="evidence" value="ECO:0007669"/>
    <property type="project" value="UniProtKB-KW"/>
</dbReference>
<feature type="binding site" evidence="3">
    <location>
        <position position="290"/>
    </location>
    <ligand>
        <name>substrate</name>
    </ligand>
</feature>
<keyword evidence="1" id="KW-0378">Hydrolase</keyword>
<dbReference type="STRING" id="550540.Fbal_2247"/>
<feature type="binding site" evidence="4">
    <location>
        <position position="225"/>
    </location>
    <ligand>
        <name>Zn(2+)</name>
        <dbReference type="ChEBI" id="CHEBI:29105"/>
        <label>2</label>
        <note>catalytic</note>
    </ligand>
</feature>
<dbReference type="HOGENOM" id="CLU_058216_0_0_6"/>
<evidence type="ECO:0000256" key="4">
    <source>
        <dbReference type="PIRSR" id="PIRSR001238-3"/>
    </source>
</evidence>
<sequence length="389" mass="41475">MMITVIRHADVYSPEPLGRRDIALAGGQILAMAPRLELTTSMPVVEVDGSDAMACPGFIDPLVHITGGGGEGGFHTRTPAMSLTEATLAGVSTVVGALGTDATSRTLPDLLAKCYALRHLGLGCFIYTGGYQVPVKTLLTDITDDILLLDPCIGVGEVAIADHRSSHPSPHELIRLASQARNGGMLSGKSGVVLLHLGDDPNGLRWLHQHVSDSQLPLHQFYPTHVNRTTGVFEAAQWYARQGGWVDITTSTTPELLQQGEVGAAEALARLLQAGADPQRITFSSDGNASLPSFDEQGRCNGLQVGRVSSLHHSVVEAIQQYGLPTERVLACVTRNPAQVLGLTDRGRLAPGQRADLLLLDQTSLAVRDLWCGGRAMVRDSDALVHEPF</sequence>
<feature type="domain" description="Amidohydrolase-related" evidence="5">
    <location>
        <begin position="54"/>
        <end position="373"/>
    </location>
</feature>
<evidence type="ECO:0000256" key="2">
    <source>
        <dbReference type="PIRSR" id="PIRSR001238-1"/>
    </source>
</evidence>
<keyword evidence="1 4" id="KW-0862">Zinc</keyword>
<dbReference type="SUPFAM" id="SSF51556">
    <property type="entry name" value="Metallo-dependent hydrolases"/>
    <property type="match status" value="1"/>
</dbReference>
<name>E1SWG8_FERBD</name>
<accession>E1SWG8</accession>
<comment type="cofactor">
    <cofactor evidence="1 4">
        <name>Zn(2+)</name>
        <dbReference type="ChEBI" id="CHEBI:29105"/>
    </cofactor>
    <text evidence="1 4">Binds 2 Zn(2+) ions per subunit.</text>
</comment>
<evidence type="ECO:0000259" key="5">
    <source>
        <dbReference type="Pfam" id="PF01979"/>
    </source>
</evidence>
<evidence type="ECO:0000256" key="1">
    <source>
        <dbReference type="PIRNR" id="PIRNR001238"/>
    </source>
</evidence>
<dbReference type="GO" id="GO:0016810">
    <property type="term" value="F:hydrolase activity, acting on carbon-nitrogen (but not peptide) bonds"/>
    <property type="evidence" value="ECO:0007669"/>
    <property type="project" value="InterPro"/>
</dbReference>
<dbReference type="GO" id="GO:0046872">
    <property type="term" value="F:metal ion binding"/>
    <property type="evidence" value="ECO:0007669"/>
    <property type="project" value="UniProtKB-KW"/>
</dbReference>
<evidence type="ECO:0000313" key="7">
    <source>
        <dbReference type="Proteomes" id="UP000006683"/>
    </source>
</evidence>
<feature type="binding site" evidence="4">
    <location>
        <position position="64"/>
    </location>
    <ligand>
        <name>Zn(2+)</name>
        <dbReference type="ChEBI" id="CHEBI:29105"/>
        <label>1</label>
        <note>catalytic</note>
    </ligand>
</feature>
<dbReference type="Proteomes" id="UP000006683">
    <property type="component" value="Chromosome"/>
</dbReference>
<gene>
    <name evidence="6" type="ordered locus">Fbal_2247</name>
</gene>
<dbReference type="RefSeq" id="WP_013345756.1">
    <property type="nucleotide sequence ID" value="NC_014541.1"/>
</dbReference>
<comment type="PTM">
    <text evidence="1">Carboxylation allows a single lysine to coordinate two zinc ions.</text>
</comment>
<dbReference type="AlphaFoldDB" id="E1SWG8"/>
<dbReference type="GO" id="GO:0008237">
    <property type="term" value="F:metallopeptidase activity"/>
    <property type="evidence" value="ECO:0007669"/>
    <property type="project" value="UniProtKB-KW"/>
</dbReference>
<dbReference type="Gene3D" id="2.30.40.10">
    <property type="entry name" value="Urease, subunit C, domain 1"/>
    <property type="match status" value="1"/>
</dbReference>
<comment type="subcellular location">
    <subcellularLocation>
        <location evidence="1">Cytoplasm</location>
    </subcellularLocation>
</comment>
<feature type="active site" description="Proton acceptor" evidence="2">
    <location>
        <position position="286"/>
    </location>
</feature>
<feature type="binding site" evidence="3">
    <location>
        <position position="131"/>
    </location>
    <ligand>
        <name>substrate</name>
    </ligand>
</feature>
<feature type="binding site" evidence="3">
    <location>
        <begin position="69"/>
        <end position="71"/>
    </location>
    <ligand>
        <name>substrate</name>
    </ligand>
</feature>